<evidence type="ECO:0000313" key="1">
    <source>
        <dbReference type="EMBL" id="CAH1776305.1"/>
    </source>
</evidence>
<comment type="caution">
    <text evidence="1">The sequence shown here is derived from an EMBL/GenBank/DDBJ whole genome shotgun (WGS) entry which is preliminary data.</text>
</comment>
<dbReference type="Proteomes" id="UP000749559">
    <property type="component" value="Unassembled WGS sequence"/>
</dbReference>
<accession>A0A8J1TEW2</accession>
<organism evidence="1 2">
    <name type="scientific">Owenia fusiformis</name>
    <name type="common">Polychaete worm</name>
    <dbReference type="NCBI Taxonomy" id="6347"/>
    <lineage>
        <taxon>Eukaryota</taxon>
        <taxon>Metazoa</taxon>
        <taxon>Spiralia</taxon>
        <taxon>Lophotrochozoa</taxon>
        <taxon>Annelida</taxon>
        <taxon>Polychaeta</taxon>
        <taxon>Sedentaria</taxon>
        <taxon>Canalipalpata</taxon>
        <taxon>Sabellida</taxon>
        <taxon>Oweniida</taxon>
        <taxon>Oweniidae</taxon>
        <taxon>Owenia</taxon>
    </lineage>
</organism>
<sequence length="104" mass="12169">MRAESPMFQFWAITLDMELLLLLLVRSLRLGDFPLYIDVLIEMCPWFFSLDHTNYSRWIPGHIKDMIQLENNHRTIHEAFVAGHFTVSKSACSFSSLAVYHAHE</sequence>
<dbReference type="OrthoDB" id="6129643at2759"/>
<dbReference type="EMBL" id="CAIIXF020000002">
    <property type="protein sequence ID" value="CAH1776305.1"/>
    <property type="molecule type" value="Genomic_DNA"/>
</dbReference>
<reference evidence="1" key="1">
    <citation type="submission" date="2022-03" db="EMBL/GenBank/DDBJ databases">
        <authorList>
            <person name="Martin C."/>
        </authorList>
    </citation>
    <scope>NUCLEOTIDE SEQUENCE</scope>
</reference>
<proteinExistence type="predicted"/>
<keyword evidence="2" id="KW-1185">Reference proteome</keyword>
<evidence type="ECO:0000313" key="2">
    <source>
        <dbReference type="Proteomes" id="UP000749559"/>
    </source>
</evidence>
<gene>
    <name evidence="1" type="ORF">OFUS_LOCUS3490</name>
</gene>
<dbReference type="PANTHER" id="PTHR47018">
    <property type="entry name" value="CXC DOMAIN-CONTAINING PROTEIN-RELATED"/>
    <property type="match status" value="1"/>
</dbReference>
<name>A0A8J1TEW2_OWEFU</name>
<protein>
    <submittedName>
        <fullName evidence="1">Uncharacterized protein</fullName>
    </submittedName>
</protein>
<dbReference type="AlphaFoldDB" id="A0A8J1TEW2"/>